<dbReference type="SUPFAM" id="SSF46689">
    <property type="entry name" value="Homeodomain-like"/>
    <property type="match status" value="2"/>
</dbReference>
<dbReference type="PROSITE" id="PS00041">
    <property type="entry name" value="HTH_ARAC_FAMILY_1"/>
    <property type="match status" value="1"/>
</dbReference>
<feature type="compositionally biased region" description="Low complexity" evidence="5">
    <location>
        <begin position="312"/>
        <end position="330"/>
    </location>
</feature>
<evidence type="ECO:0000256" key="3">
    <source>
        <dbReference type="ARBA" id="ARBA00023159"/>
    </source>
</evidence>
<feature type="region of interest" description="Disordered" evidence="5">
    <location>
        <begin position="293"/>
        <end position="330"/>
    </location>
</feature>
<organism evidence="7 8">
    <name type="scientific">Streptomyces aurantiacus</name>
    <dbReference type="NCBI Taxonomy" id="47760"/>
    <lineage>
        <taxon>Bacteria</taxon>
        <taxon>Bacillati</taxon>
        <taxon>Actinomycetota</taxon>
        <taxon>Actinomycetes</taxon>
        <taxon>Kitasatosporales</taxon>
        <taxon>Streptomycetaceae</taxon>
        <taxon>Streptomyces</taxon>
        <taxon>Streptomyces aurantiacus group</taxon>
    </lineage>
</organism>
<dbReference type="PANTHER" id="PTHR46796">
    <property type="entry name" value="HTH-TYPE TRANSCRIPTIONAL ACTIVATOR RHAS-RELATED"/>
    <property type="match status" value="1"/>
</dbReference>
<dbReference type="PANTHER" id="PTHR46796:SF7">
    <property type="entry name" value="ARAC FAMILY TRANSCRIPTIONAL REGULATOR"/>
    <property type="match status" value="1"/>
</dbReference>
<protein>
    <submittedName>
        <fullName evidence="7">AraC family transcriptional regulator</fullName>
    </submittedName>
</protein>
<dbReference type="InterPro" id="IPR037923">
    <property type="entry name" value="HTH-like"/>
</dbReference>
<dbReference type="Pfam" id="PF12833">
    <property type="entry name" value="HTH_18"/>
    <property type="match status" value="1"/>
</dbReference>
<dbReference type="GO" id="GO:0003700">
    <property type="term" value="F:DNA-binding transcription factor activity"/>
    <property type="evidence" value="ECO:0007669"/>
    <property type="project" value="InterPro"/>
</dbReference>
<evidence type="ECO:0000256" key="1">
    <source>
        <dbReference type="ARBA" id="ARBA00023015"/>
    </source>
</evidence>
<dbReference type="KEGG" id="sgm:GCM10017557_78050"/>
<dbReference type="InterPro" id="IPR050204">
    <property type="entry name" value="AraC_XylS_family_regulators"/>
</dbReference>
<dbReference type="Gene3D" id="1.10.10.60">
    <property type="entry name" value="Homeodomain-like"/>
    <property type="match status" value="2"/>
</dbReference>
<name>A0A7G1PGF2_9ACTN</name>
<dbReference type="InterPro" id="IPR018062">
    <property type="entry name" value="HTH_AraC-typ_CS"/>
</dbReference>
<keyword evidence="4" id="KW-0804">Transcription</keyword>
<dbReference type="InterPro" id="IPR009057">
    <property type="entry name" value="Homeodomain-like_sf"/>
</dbReference>
<dbReference type="Pfam" id="PF12852">
    <property type="entry name" value="Cupin_6"/>
    <property type="match status" value="1"/>
</dbReference>
<dbReference type="AlphaFoldDB" id="A0A7G1PGF2"/>
<dbReference type="InterPro" id="IPR018060">
    <property type="entry name" value="HTH_AraC"/>
</dbReference>
<dbReference type="Proteomes" id="UP000516444">
    <property type="component" value="Chromosome"/>
</dbReference>
<keyword evidence="3" id="KW-0010">Activator</keyword>
<keyword evidence="2" id="KW-0238">DNA-binding</keyword>
<evidence type="ECO:0000256" key="5">
    <source>
        <dbReference type="SAM" id="MobiDB-lite"/>
    </source>
</evidence>
<dbReference type="PROSITE" id="PS01124">
    <property type="entry name" value="HTH_ARAC_FAMILY_2"/>
    <property type="match status" value="1"/>
</dbReference>
<dbReference type="GO" id="GO:0043565">
    <property type="term" value="F:sequence-specific DNA binding"/>
    <property type="evidence" value="ECO:0007669"/>
    <property type="project" value="InterPro"/>
</dbReference>
<reference evidence="7 8" key="1">
    <citation type="journal article" date="2014" name="Int. J. Syst. Evol. Microbiol.">
        <title>Complete genome sequence of Corynebacterium casei LMG S-19264T (=DSM 44701T), isolated from a smear-ripened cheese.</title>
        <authorList>
            <consortium name="US DOE Joint Genome Institute (JGI-PGF)"/>
            <person name="Walter F."/>
            <person name="Albersmeier A."/>
            <person name="Kalinowski J."/>
            <person name="Ruckert C."/>
        </authorList>
    </citation>
    <scope>NUCLEOTIDE SEQUENCE [LARGE SCALE GENOMIC DNA]</scope>
    <source>
        <strain evidence="7 8">JCM 4677</strain>
    </source>
</reference>
<evidence type="ECO:0000259" key="6">
    <source>
        <dbReference type="PROSITE" id="PS01124"/>
    </source>
</evidence>
<evidence type="ECO:0000256" key="2">
    <source>
        <dbReference type="ARBA" id="ARBA00023125"/>
    </source>
</evidence>
<dbReference type="SUPFAM" id="SSF51215">
    <property type="entry name" value="Regulatory protein AraC"/>
    <property type="match status" value="1"/>
</dbReference>
<dbReference type="EMBL" id="AP023440">
    <property type="protein sequence ID" value="BCL32946.1"/>
    <property type="molecule type" value="Genomic_DNA"/>
</dbReference>
<keyword evidence="8" id="KW-1185">Reference proteome</keyword>
<evidence type="ECO:0000256" key="4">
    <source>
        <dbReference type="ARBA" id="ARBA00023163"/>
    </source>
</evidence>
<proteinExistence type="predicted"/>
<dbReference type="RefSeq" id="WP_246596662.1">
    <property type="nucleotide sequence ID" value="NZ_AP023440.1"/>
</dbReference>
<sequence length="330" mass="35687">MDTVDMISQAISSLRVGRGTVRQFRQSGSWGIRYSGLSGSGFHVVLRGTGWLVTADAPPVALRPGDVVLITSGADHGLSHTPCALRELPQVTLSLDQPPAGPADFEFLCGAYRLDRGQVHPYLAVMPDPLVVSPDHDRFPALRSIVGLLDDHASQAQPGTRVTRAALLDLMLVHVLRQWTEDESAKGRPAISDPAIAAVLRTIHDKPQTQWTVARLSDMAGMSRGAFTRRFTAVAGKPPMTYLRAWRLSCAARSLRETDASLAVIARQIGYSTEFAFAGAFRREYGVSPGRFRHAGAVPEPQVPPEWKPPRRGGALSAGRRSSGEAVGDR</sequence>
<gene>
    <name evidence="7" type="ORF">GCM10017557_78050</name>
</gene>
<dbReference type="InterPro" id="IPR032783">
    <property type="entry name" value="AraC_lig"/>
</dbReference>
<accession>A0A7G1PGF2</accession>
<evidence type="ECO:0000313" key="8">
    <source>
        <dbReference type="Proteomes" id="UP000516444"/>
    </source>
</evidence>
<feature type="domain" description="HTH araC/xylS-type" evidence="6">
    <location>
        <begin position="197"/>
        <end position="295"/>
    </location>
</feature>
<evidence type="ECO:0000313" key="7">
    <source>
        <dbReference type="EMBL" id="BCL32946.1"/>
    </source>
</evidence>
<dbReference type="SMART" id="SM00342">
    <property type="entry name" value="HTH_ARAC"/>
    <property type="match status" value="1"/>
</dbReference>
<keyword evidence="1" id="KW-0805">Transcription regulation</keyword>